<dbReference type="OMA" id="ITHIICC"/>
<gene>
    <name evidence="2" type="ORF">DLAC_01094</name>
</gene>
<feature type="transmembrane region" description="Helical" evidence="1">
    <location>
        <begin position="105"/>
        <end position="126"/>
    </location>
</feature>
<feature type="transmembrane region" description="Helical" evidence="1">
    <location>
        <begin position="253"/>
        <end position="275"/>
    </location>
</feature>
<reference evidence="2 3" key="1">
    <citation type="submission" date="2015-12" db="EMBL/GenBank/DDBJ databases">
        <title>Dictyostelia acquired genes for synthesis and detection of signals that induce cell-type specialization by lateral gene transfer from prokaryotes.</title>
        <authorList>
            <person name="Gloeckner G."/>
            <person name="Schaap P."/>
        </authorList>
    </citation>
    <scope>NUCLEOTIDE SEQUENCE [LARGE SCALE GENOMIC DNA]</scope>
    <source>
        <strain evidence="2 3">TK</strain>
    </source>
</reference>
<feature type="transmembrane region" description="Helical" evidence="1">
    <location>
        <begin position="181"/>
        <end position="201"/>
    </location>
</feature>
<protein>
    <submittedName>
        <fullName evidence="2">Uncharacterized protein</fullName>
    </submittedName>
</protein>
<dbReference type="EMBL" id="LODT01000004">
    <property type="protein sequence ID" value="KYR02263.1"/>
    <property type="molecule type" value="Genomic_DNA"/>
</dbReference>
<keyword evidence="1" id="KW-0812">Transmembrane</keyword>
<evidence type="ECO:0000313" key="2">
    <source>
        <dbReference type="EMBL" id="KYR02263.1"/>
    </source>
</evidence>
<feature type="transmembrane region" description="Helical" evidence="1">
    <location>
        <begin position="72"/>
        <end position="93"/>
    </location>
</feature>
<comment type="caution">
    <text evidence="2">The sequence shown here is derived from an EMBL/GenBank/DDBJ whole genome shotgun (WGS) entry which is preliminary data.</text>
</comment>
<organism evidence="2 3">
    <name type="scientific">Tieghemostelium lacteum</name>
    <name type="common">Slime mold</name>
    <name type="synonym">Dictyostelium lacteum</name>
    <dbReference type="NCBI Taxonomy" id="361077"/>
    <lineage>
        <taxon>Eukaryota</taxon>
        <taxon>Amoebozoa</taxon>
        <taxon>Evosea</taxon>
        <taxon>Eumycetozoa</taxon>
        <taxon>Dictyostelia</taxon>
        <taxon>Dictyosteliales</taxon>
        <taxon>Raperosteliaceae</taxon>
        <taxon>Tieghemostelium</taxon>
    </lineage>
</organism>
<dbReference type="AlphaFoldDB" id="A0A152A7N5"/>
<accession>A0A152A7N5</accession>
<feature type="transmembrane region" description="Helical" evidence="1">
    <location>
        <begin position="36"/>
        <end position="60"/>
    </location>
</feature>
<evidence type="ECO:0000256" key="1">
    <source>
        <dbReference type="SAM" id="Phobius"/>
    </source>
</evidence>
<dbReference type="Proteomes" id="UP000076078">
    <property type="component" value="Unassembled WGS sequence"/>
</dbReference>
<sequence>MSFDSSGSSSSYSDDIGFSDYSGDMTSYELMTITNLIIYILMGYWPIIFICSIVKLIYLFVNERELKKLQPITNIIVTISSFLYCLFFALRLVEVKSFLCFVEKLAESGIFITYLMILLFWIHSLLEEDGKIRIIRHSKIFACLVILIFVMEFIYCLIDSLTTQEKMSMEKGDKYIQFYNIYKTVISFIYCFGFCITGFLIHRKAKKLASKNLKRFRRTGMLIGTTFLILAICNITTDAFGDYTDIKTYRTTTSFIAIINMLYGVLCFLILFLVFSNDHISREKSLTSSNNSISVGQKV</sequence>
<name>A0A152A7N5_TIELA</name>
<evidence type="ECO:0000313" key="3">
    <source>
        <dbReference type="Proteomes" id="UP000076078"/>
    </source>
</evidence>
<dbReference type="OrthoDB" id="10615661at2759"/>
<dbReference type="InParanoid" id="A0A152A7N5"/>
<keyword evidence="3" id="KW-1185">Reference proteome</keyword>
<keyword evidence="1" id="KW-1133">Transmembrane helix</keyword>
<keyword evidence="1" id="KW-0472">Membrane</keyword>
<feature type="transmembrane region" description="Helical" evidence="1">
    <location>
        <begin position="222"/>
        <end position="241"/>
    </location>
</feature>
<feature type="transmembrane region" description="Helical" evidence="1">
    <location>
        <begin position="138"/>
        <end position="161"/>
    </location>
</feature>
<proteinExistence type="predicted"/>